<feature type="compositionally biased region" description="Basic residues" evidence="1">
    <location>
        <begin position="332"/>
        <end position="341"/>
    </location>
</feature>
<reference evidence="2" key="1">
    <citation type="journal article" date="2020" name="Nat. Ecol. Evol.">
        <title>Deeply conserved synteny resolves early events in vertebrate evolution.</title>
        <authorList>
            <person name="Simakov O."/>
            <person name="Marletaz F."/>
            <person name="Yue J.X."/>
            <person name="O'Connell B."/>
            <person name="Jenkins J."/>
            <person name="Brandt A."/>
            <person name="Calef R."/>
            <person name="Tung C.H."/>
            <person name="Huang T.K."/>
            <person name="Schmutz J."/>
            <person name="Satoh N."/>
            <person name="Yu J.K."/>
            <person name="Putnam N.H."/>
            <person name="Green R.E."/>
            <person name="Rokhsar D.S."/>
        </authorList>
    </citation>
    <scope>NUCLEOTIDE SEQUENCE [LARGE SCALE GENOMIC DNA]</scope>
    <source>
        <strain evidence="2">S238N-H82</strain>
    </source>
</reference>
<organism evidence="2 3">
    <name type="scientific">Branchiostoma floridae</name>
    <name type="common">Florida lancelet</name>
    <name type="synonym">Amphioxus</name>
    <dbReference type="NCBI Taxonomy" id="7739"/>
    <lineage>
        <taxon>Eukaryota</taxon>
        <taxon>Metazoa</taxon>
        <taxon>Chordata</taxon>
        <taxon>Cephalochordata</taxon>
        <taxon>Leptocardii</taxon>
        <taxon>Amphioxiformes</taxon>
        <taxon>Branchiostomatidae</taxon>
        <taxon>Branchiostoma</taxon>
    </lineage>
</organism>
<sequence>MQLQWMPLQQRMAQTSCHVSLTIQHTHPRYISQCNPTLNSHLITGLQANSTYTVCLLLGCDHSKGQDNPSCQAVTTKAPGNDVSSYIPLHWQSIIATATATTLISSILGICIYKCCDRSKIYLRPKRLNQRRREQQQHNGHMIMGREIPTIVVPDQSGLGGGQMGASRPPNSTPLLNRTALAPLQEEPEYESASPVMPRAARNTGNGTDNRGDFLRPEEHHYEAASPVLTRAAKVTANEPADSGYETTEGWHKSGYANADEVREETINNNNSLVPPTAPHVYEQASPVMPRARVESRLHAGSPAGLGVPGMNNLSPPEGHYEAATPVMPRAKLGKRGKGKKRDSGPVQQAPQTPAPNLSIPTIHYEVASPVVPRAKISMERMENRKSVESEPPQGDPGHLCPTIHYEAASPVLPHKANRFCPAENGDTLGSNKGVM</sequence>
<evidence type="ECO:0000256" key="1">
    <source>
        <dbReference type="SAM" id="MobiDB-lite"/>
    </source>
</evidence>
<protein>
    <submittedName>
        <fullName evidence="3">Uncharacterized protein LOC118423748</fullName>
    </submittedName>
</protein>
<gene>
    <name evidence="3" type="primary">LOC118423748</name>
</gene>
<dbReference type="KEGG" id="bfo:118423748"/>
<evidence type="ECO:0000313" key="2">
    <source>
        <dbReference type="Proteomes" id="UP000001554"/>
    </source>
</evidence>
<feature type="region of interest" description="Disordered" evidence="1">
    <location>
        <begin position="185"/>
        <end position="207"/>
    </location>
</feature>
<accession>A0A9J7LSX8</accession>
<feature type="region of interest" description="Disordered" evidence="1">
    <location>
        <begin position="381"/>
        <end position="403"/>
    </location>
</feature>
<feature type="compositionally biased region" description="Polar residues" evidence="1">
    <location>
        <begin position="346"/>
        <end position="360"/>
    </location>
</feature>
<dbReference type="OrthoDB" id="10044249at2759"/>
<keyword evidence="2" id="KW-1185">Reference proteome</keyword>
<dbReference type="RefSeq" id="XP_035687849.1">
    <property type="nucleotide sequence ID" value="XM_035831956.1"/>
</dbReference>
<dbReference type="Proteomes" id="UP000001554">
    <property type="component" value="Chromosome 10"/>
</dbReference>
<evidence type="ECO:0000313" key="3">
    <source>
        <dbReference type="RefSeq" id="XP_035687849.1"/>
    </source>
</evidence>
<dbReference type="GeneID" id="118423748"/>
<name>A0A9J7LSX8_BRAFL</name>
<feature type="region of interest" description="Disordered" evidence="1">
    <location>
        <begin position="316"/>
        <end position="360"/>
    </location>
</feature>
<dbReference type="AlphaFoldDB" id="A0A9J7LSX8"/>
<reference evidence="3" key="2">
    <citation type="submission" date="2025-08" db="UniProtKB">
        <authorList>
            <consortium name="RefSeq"/>
        </authorList>
    </citation>
    <scope>IDENTIFICATION</scope>
    <source>
        <strain evidence="3">S238N-H82</strain>
        <tissue evidence="3">Testes</tissue>
    </source>
</reference>
<proteinExistence type="predicted"/>
<dbReference type="OMA" id="HMIMGRE"/>